<dbReference type="EnsemblMetazoa" id="GPAI030432-RA">
    <property type="protein sequence ID" value="GPAI030432-PA"/>
    <property type="gene ID" value="GPAI030432"/>
</dbReference>
<dbReference type="AlphaFoldDB" id="A0A1B0A080"/>
<proteinExistence type="predicted"/>
<accession>A0A1B0A080</accession>
<evidence type="ECO:0000313" key="1">
    <source>
        <dbReference type="EnsemblMetazoa" id="GPAI030432-PA"/>
    </source>
</evidence>
<evidence type="ECO:0000313" key="2">
    <source>
        <dbReference type="Proteomes" id="UP000092445"/>
    </source>
</evidence>
<keyword evidence="2" id="KW-1185">Reference proteome</keyword>
<name>A0A1B0A080_GLOPL</name>
<protein>
    <submittedName>
        <fullName evidence="1">Uncharacterized protein</fullName>
    </submittedName>
</protein>
<sequence>MRSHDKRRHVIEVAVAHIVILGQHGDDELLRALGLVAAAISYADTKFSGAVDFPALILEPPDQLHSHDLTYHRYLYQFPFRRQKSSLKRKVFEISMRWEIKFRNLATKPPKFNVPAVQMFILPLFALFTDRESIDRYTITYNRTRTPKNI</sequence>
<organism evidence="1 2">
    <name type="scientific">Glossina pallidipes</name>
    <name type="common">Tsetse fly</name>
    <dbReference type="NCBI Taxonomy" id="7398"/>
    <lineage>
        <taxon>Eukaryota</taxon>
        <taxon>Metazoa</taxon>
        <taxon>Ecdysozoa</taxon>
        <taxon>Arthropoda</taxon>
        <taxon>Hexapoda</taxon>
        <taxon>Insecta</taxon>
        <taxon>Pterygota</taxon>
        <taxon>Neoptera</taxon>
        <taxon>Endopterygota</taxon>
        <taxon>Diptera</taxon>
        <taxon>Brachycera</taxon>
        <taxon>Muscomorpha</taxon>
        <taxon>Hippoboscoidea</taxon>
        <taxon>Glossinidae</taxon>
        <taxon>Glossina</taxon>
    </lineage>
</organism>
<reference evidence="1" key="2">
    <citation type="submission" date="2020-05" db="UniProtKB">
        <authorList>
            <consortium name="EnsemblMetazoa"/>
        </authorList>
    </citation>
    <scope>IDENTIFICATION</scope>
    <source>
        <strain evidence="1">IAEA</strain>
    </source>
</reference>
<dbReference type="VEuPathDB" id="VectorBase:GPAI030432"/>
<reference evidence="2" key="1">
    <citation type="submission" date="2014-03" db="EMBL/GenBank/DDBJ databases">
        <authorList>
            <person name="Aksoy S."/>
            <person name="Warren W."/>
            <person name="Wilson R.K."/>
        </authorList>
    </citation>
    <scope>NUCLEOTIDE SEQUENCE [LARGE SCALE GENOMIC DNA]</scope>
    <source>
        <strain evidence="2">IAEA</strain>
    </source>
</reference>
<dbReference type="Proteomes" id="UP000092445">
    <property type="component" value="Unassembled WGS sequence"/>
</dbReference>